<keyword evidence="3 6" id="KW-0812">Transmembrane</keyword>
<dbReference type="KEGG" id="mphe:HGG69_00450"/>
<evidence type="ECO:0000313" key="9">
    <source>
        <dbReference type="Proteomes" id="UP000501060"/>
    </source>
</evidence>
<dbReference type="GO" id="GO:0005886">
    <property type="term" value="C:plasma membrane"/>
    <property type="evidence" value="ECO:0007669"/>
    <property type="project" value="UniProtKB-SubCell"/>
</dbReference>
<feature type="transmembrane region" description="Helical" evidence="6">
    <location>
        <begin position="285"/>
        <end position="308"/>
    </location>
</feature>
<dbReference type="PANTHER" id="PTHR33545">
    <property type="entry name" value="UPF0750 MEMBRANE PROTEIN YITT-RELATED"/>
    <property type="match status" value="1"/>
</dbReference>
<accession>A0A858U127</accession>
<feature type="transmembrane region" description="Helical" evidence="6">
    <location>
        <begin position="335"/>
        <end position="354"/>
    </location>
</feature>
<dbReference type="Pfam" id="PF02588">
    <property type="entry name" value="YitT_membrane"/>
    <property type="match status" value="1"/>
</dbReference>
<dbReference type="Pfam" id="PF10035">
    <property type="entry name" value="DUF2179"/>
    <property type="match status" value="1"/>
</dbReference>
<feature type="transmembrane region" description="Helical" evidence="6">
    <location>
        <begin position="81"/>
        <end position="98"/>
    </location>
</feature>
<sequence>MKPKKLSRKAKVIDLTDINRYNLNCLNIWVKQPKKLFWMFVSAFIFNFGIATFLVKAGTVASGTSSLIQLITYSVEVVRKYFAVLYLLINLPFVIWFWKKNNRQFMLLTLYWLLFQIVSEFFFNGINSNQPYIIRDWLKNDFSIYYIKYSLNGQKEAWTLYPSGTWNGLSNLSINTEVVGKWENWTLIEDVVENGQIKYAKGLSGWVEFAKINPSMNIIQSDVPNLSGTWNGLSNLSINTKVVGKWENWTLIEDIVENGQIKYAKGLRGWTSFAKINPYMNVSKATWPIVIYTLLGGILGGLSAAIAWKHGGSTAGSDVFIYYISKIKKASVGRVGFFISCCFAGFSIINIGILECTGLVNDHPWDMSLFIVRAMSTIVYITVYNLIISLIYPKYKKIRIEIHTQKIDEVSQHLKAINYWHSWNIIDKESGYSGDRGRKIETIALFLEQNEIIKEVKKIDPNAWINILPTLNIHGNFNTQKID</sequence>
<keyword evidence="4 6" id="KW-1133">Transmembrane helix</keyword>
<gene>
    <name evidence="8" type="ORF">HGG69_00450</name>
</gene>
<dbReference type="AlphaFoldDB" id="A0A858U127"/>
<comment type="subcellular location">
    <subcellularLocation>
        <location evidence="1">Cell membrane</location>
        <topology evidence="1">Multi-pass membrane protein</topology>
    </subcellularLocation>
</comment>
<evidence type="ECO:0000313" key="8">
    <source>
        <dbReference type="EMBL" id="QJG66804.1"/>
    </source>
</evidence>
<dbReference type="Proteomes" id="UP000501060">
    <property type="component" value="Chromosome"/>
</dbReference>
<keyword evidence="5 6" id="KW-0472">Membrane</keyword>
<protein>
    <submittedName>
        <fullName evidence="8">DUF2179 domain-containing protein</fullName>
    </submittedName>
</protein>
<reference evidence="8 9" key="1">
    <citation type="submission" date="2020-04" db="EMBL/GenBank/DDBJ databases">
        <title>Novel Mycoplasma species detected in Phocoena phocoena (harbor porpoise) from the USA.</title>
        <authorList>
            <person name="Volokhov D.V."/>
        </authorList>
    </citation>
    <scope>NUCLEOTIDE SEQUENCE [LARGE SCALE GENOMIC DNA]</scope>
    <source>
        <strain evidence="8 9">Phocoena C-264-GEN</strain>
    </source>
</reference>
<evidence type="ECO:0000256" key="4">
    <source>
        <dbReference type="ARBA" id="ARBA00022989"/>
    </source>
</evidence>
<dbReference type="InterPro" id="IPR003740">
    <property type="entry name" value="YitT"/>
</dbReference>
<organism evidence="8 9">
    <name type="scientific">Mycoplasma phocoenae</name>
    <dbReference type="NCBI Taxonomy" id="754517"/>
    <lineage>
        <taxon>Bacteria</taxon>
        <taxon>Bacillati</taxon>
        <taxon>Mycoplasmatota</taxon>
        <taxon>Mollicutes</taxon>
        <taxon>Mycoplasmataceae</taxon>
        <taxon>Mycoplasma</taxon>
    </lineage>
</organism>
<feature type="domain" description="DUF2179" evidence="7">
    <location>
        <begin position="425"/>
        <end position="475"/>
    </location>
</feature>
<keyword evidence="2" id="KW-1003">Cell membrane</keyword>
<evidence type="ECO:0000256" key="6">
    <source>
        <dbReference type="SAM" id="Phobius"/>
    </source>
</evidence>
<feature type="transmembrane region" description="Helical" evidence="6">
    <location>
        <begin position="105"/>
        <end position="123"/>
    </location>
</feature>
<evidence type="ECO:0000256" key="3">
    <source>
        <dbReference type="ARBA" id="ARBA00022692"/>
    </source>
</evidence>
<dbReference type="InterPro" id="IPR051461">
    <property type="entry name" value="UPF0750_membrane"/>
</dbReference>
<keyword evidence="9" id="KW-1185">Reference proteome</keyword>
<feature type="transmembrane region" description="Helical" evidence="6">
    <location>
        <begin position="36"/>
        <end position="61"/>
    </location>
</feature>
<evidence type="ECO:0000259" key="7">
    <source>
        <dbReference type="Pfam" id="PF10035"/>
    </source>
</evidence>
<dbReference type="EMBL" id="CP051481">
    <property type="protein sequence ID" value="QJG66804.1"/>
    <property type="molecule type" value="Genomic_DNA"/>
</dbReference>
<evidence type="ECO:0000256" key="5">
    <source>
        <dbReference type="ARBA" id="ARBA00023136"/>
    </source>
</evidence>
<evidence type="ECO:0000256" key="1">
    <source>
        <dbReference type="ARBA" id="ARBA00004651"/>
    </source>
</evidence>
<evidence type="ECO:0000256" key="2">
    <source>
        <dbReference type="ARBA" id="ARBA00022475"/>
    </source>
</evidence>
<feature type="transmembrane region" description="Helical" evidence="6">
    <location>
        <begin position="374"/>
        <end position="392"/>
    </location>
</feature>
<dbReference type="PANTHER" id="PTHR33545:SF5">
    <property type="entry name" value="UPF0750 MEMBRANE PROTEIN YITT"/>
    <property type="match status" value="1"/>
</dbReference>
<dbReference type="RefSeq" id="WP_169604855.1">
    <property type="nucleotide sequence ID" value="NZ_CP051481.1"/>
</dbReference>
<dbReference type="InterPro" id="IPR019264">
    <property type="entry name" value="DUF2179"/>
</dbReference>
<proteinExistence type="predicted"/>
<name>A0A858U127_9MOLU</name>